<dbReference type="InterPro" id="IPR034629">
    <property type="entry name" value="PTCD2"/>
</dbReference>
<evidence type="ECO:0000313" key="1">
    <source>
        <dbReference type="EMBL" id="SBP44013.1"/>
    </source>
</evidence>
<reference evidence="1" key="1">
    <citation type="submission" date="2016-05" db="EMBL/GenBank/DDBJ databases">
        <authorList>
            <person name="Lavstsen T."/>
            <person name="Jespersen J.S."/>
        </authorList>
    </citation>
    <scope>NUCLEOTIDE SEQUENCE</scope>
    <source>
        <tissue evidence="1">Brain</tissue>
    </source>
</reference>
<organism evidence="1">
    <name type="scientific">Nothobranchius furzeri</name>
    <name type="common">Turquoise killifish</name>
    <dbReference type="NCBI Taxonomy" id="105023"/>
    <lineage>
        <taxon>Eukaryota</taxon>
        <taxon>Metazoa</taxon>
        <taxon>Chordata</taxon>
        <taxon>Craniata</taxon>
        <taxon>Vertebrata</taxon>
        <taxon>Euteleostomi</taxon>
        <taxon>Actinopterygii</taxon>
        <taxon>Neopterygii</taxon>
        <taxon>Teleostei</taxon>
        <taxon>Neoteleostei</taxon>
        <taxon>Acanthomorphata</taxon>
        <taxon>Ovalentaria</taxon>
        <taxon>Atherinomorphae</taxon>
        <taxon>Cyprinodontiformes</taxon>
        <taxon>Nothobranchiidae</taxon>
        <taxon>Nothobranchius</taxon>
    </lineage>
</organism>
<dbReference type="GO" id="GO:0007005">
    <property type="term" value="P:mitochondrion organization"/>
    <property type="evidence" value="ECO:0007669"/>
    <property type="project" value="TreeGrafter"/>
</dbReference>
<dbReference type="GO" id="GO:0050684">
    <property type="term" value="P:regulation of mRNA processing"/>
    <property type="evidence" value="ECO:0007669"/>
    <property type="project" value="InterPro"/>
</dbReference>
<protein>
    <submittedName>
        <fullName evidence="1">Pentatricopeptide repeat domain 2</fullName>
    </submittedName>
</protein>
<dbReference type="GO" id="GO:0003723">
    <property type="term" value="F:RNA binding"/>
    <property type="evidence" value="ECO:0007669"/>
    <property type="project" value="TreeGrafter"/>
</dbReference>
<dbReference type="PANTHER" id="PTHR14700">
    <property type="entry name" value="PENTATRICOPEPTIDE REPEAT-CONTAINING PROTEIN 2, MITOCHONDRIAL"/>
    <property type="match status" value="1"/>
</dbReference>
<dbReference type="GO" id="GO:0005739">
    <property type="term" value="C:mitochondrion"/>
    <property type="evidence" value="ECO:0007669"/>
    <property type="project" value="InterPro"/>
</dbReference>
<proteinExistence type="predicted"/>
<dbReference type="EMBL" id="HADY01005528">
    <property type="protein sequence ID" value="SBP44013.1"/>
    <property type="molecule type" value="Transcribed_RNA"/>
</dbReference>
<gene>
    <name evidence="1" type="primary">PTCD2</name>
</gene>
<name>A0A1A7ZNK5_NOTFU</name>
<dbReference type="Gene3D" id="1.25.40.10">
    <property type="entry name" value="Tetratricopeptide repeat domain"/>
    <property type="match status" value="1"/>
</dbReference>
<reference evidence="1" key="2">
    <citation type="submission" date="2016-06" db="EMBL/GenBank/DDBJ databases">
        <title>The genome of a short-lived fish provides insights into sex chromosome evolution and the genetic control of aging.</title>
        <authorList>
            <person name="Reichwald K."/>
            <person name="Felder M."/>
            <person name="Petzold A."/>
            <person name="Koch P."/>
            <person name="Groth M."/>
            <person name="Platzer M."/>
        </authorList>
    </citation>
    <scope>NUCLEOTIDE SEQUENCE</scope>
    <source>
        <tissue evidence="1">Brain</tissue>
    </source>
</reference>
<accession>A0A1A7ZNK5</accession>
<dbReference type="AlphaFoldDB" id="A0A1A7ZNK5"/>
<sequence length="257" mass="29299">MALLGRLAGKCCRSLLSEPSKGLFCGVLQPVWIKSCVGAKRHLLSEDVVKLQGFQQSKLAVAHLLTGSEGNYIDLFKQKMQRNELILRDELKLLLHLCQTPEEMLIARDAIYRYNAENRNLLYGDFKFGPVFMRLCYEMGLEEMAAATITDNDMKGFFIDTTSFNIAADMLFIKGSYESAMEVLRTMRDQRVPFNKDTVTLVTAICYKLAFAPCVVFLEHYRVLQDLHWSDRRGTNQRALHPPTCILLRCGISSKKE</sequence>
<dbReference type="InterPro" id="IPR011990">
    <property type="entry name" value="TPR-like_helical_dom_sf"/>
</dbReference>
<dbReference type="PANTHER" id="PTHR14700:SF0">
    <property type="entry name" value="PENTATRICOPEPTIDE REPEAT-CONTAINING PROTEIN 2, MITOCHONDRIAL"/>
    <property type="match status" value="1"/>
</dbReference>